<keyword evidence="5" id="KW-0804">Transcription</keyword>
<keyword evidence="3" id="KW-0238">DNA-binding</keyword>
<feature type="domain" description="Core Histone H2A/H2B/H3" evidence="8">
    <location>
        <begin position="15"/>
        <end position="101"/>
    </location>
</feature>
<dbReference type="PANTHER" id="PTHR10252">
    <property type="entry name" value="HISTONE-LIKE TRANSCRIPTION FACTOR CCAAT-RELATED"/>
    <property type="match status" value="1"/>
</dbReference>
<dbReference type="PANTHER" id="PTHR10252:SF8">
    <property type="entry name" value="NUCLEAR TRANSCRIPTION FACTOR Y SUBUNIT GAMMA"/>
    <property type="match status" value="1"/>
</dbReference>
<evidence type="ECO:0000256" key="5">
    <source>
        <dbReference type="ARBA" id="ARBA00023163"/>
    </source>
</evidence>
<dbReference type="CDD" id="cd22908">
    <property type="entry name" value="HFD_NFYC-like"/>
    <property type="match status" value="1"/>
</dbReference>
<keyword evidence="4" id="KW-0010">Activator</keyword>
<proteinExistence type="inferred from homology"/>
<keyword evidence="2" id="KW-0805">Transcription regulation</keyword>
<name>A0A1C6XI98_PLACU</name>
<evidence type="ECO:0000256" key="7">
    <source>
        <dbReference type="ARBA" id="ARBA00038129"/>
    </source>
</evidence>
<organism evidence="9 10">
    <name type="scientific">Plasmodium chabaudi chabaudi</name>
    <dbReference type="NCBI Taxonomy" id="31271"/>
    <lineage>
        <taxon>Eukaryota</taxon>
        <taxon>Sar</taxon>
        <taxon>Alveolata</taxon>
        <taxon>Apicomplexa</taxon>
        <taxon>Aconoidasida</taxon>
        <taxon>Haemosporida</taxon>
        <taxon>Plasmodiidae</taxon>
        <taxon>Plasmodium</taxon>
        <taxon>Plasmodium (Vinckeia)</taxon>
    </lineage>
</organism>
<evidence type="ECO:0000256" key="2">
    <source>
        <dbReference type="ARBA" id="ARBA00023015"/>
    </source>
</evidence>
<gene>
    <name evidence="9" type="ORF">PCHAJ_000355200</name>
</gene>
<dbReference type="GO" id="GO:0005634">
    <property type="term" value="C:nucleus"/>
    <property type="evidence" value="ECO:0007669"/>
    <property type="project" value="UniProtKB-SubCell"/>
</dbReference>
<keyword evidence="6" id="KW-0539">Nucleus</keyword>
<comment type="similarity">
    <text evidence="7">Belongs to the NFYC/HAP5 subunit family.</text>
</comment>
<evidence type="ECO:0000313" key="9">
    <source>
        <dbReference type="EMBL" id="SCM03694.1"/>
    </source>
</evidence>
<dbReference type="InterPro" id="IPR007125">
    <property type="entry name" value="H2A/H2B/H3"/>
</dbReference>
<protein>
    <submittedName>
        <fullName evidence="9">CCAAT-binding transcription factor, putative</fullName>
    </submittedName>
</protein>
<dbReference type="InterPro" id="IPR009072">
    <property type="entry name" value="Histone-fold"/>
</dbReference>
<evidence type="ECO:0000259" key="8">
    <source>
        <dbReference type="Pfam" id="PF00125"/>
    </source>
</evidence>
<dbReference type="SUPFAM" id="SSF47113">
    <property type="entry name" value="Histone-fold"/>
    <property type="match status" value="1"/>
</dbReference>
<dbReference type="Pfam" id="PF00125">
    <property type="entry name" value="Histone"/>
    <property type="match status" value="1"/>
</dbReference>
<reference evidence="9 10" key="1">
    <citation type="submission" date="2016-08" db="EMBL/GenBank/DDBJ databases">
        <authorList>
            <consortium name="Pathogen Informatics"/>
        </authorList>
    </citation>
    <scope>NUCLEOTIDE SEQUENCE [LARGE SCALE GENOMIC DNA]</scope>
    <source>
        <strain evidence="9 10">AJ</strain>
    </source>
</reference>
<dbReference type="GO" id="GO:0000978">
    <property type="term" value="F:RNA polymerase II cis-regulatory region sequence-specific DNA binding"/>
    <property type="evidence" value="ECO:0007669"/>
    <property type="project" value="TreeGrafter"/>
</dbReference>
<sequence>MNNNNMKSDDMNTFWKNQLDDIINISPEELKTHQLPISRIKKIMKEDEKIKNSQMISADTPVLLAKACELFIMEFTRYAWQYTEENKRRTLQRQDVIAAACRKDIFDFLIDLISIEDRIKYTNLNCKENSKKNSNKINFDMMKQYYNINSSHLDEDNQNINSLNVSNIANSNNSYMIDYSNNTSLFSKSTTNLSSIYNINDHDNIINNSLLGDANNFGVNINPYIHNNENISNRIIKRNTNQIGTPNALINTKKNATRSSSLYEENISPAIRTDSRVKNRNTKNISNYNNNINIHNLDDISKYYINNDQITNNNFSMNEANTNNNEIIDYSHFNMYEVNNKENYYNDEYVKNVLKDSNDGIVNNPNNPQSDIFENGLSGRPMSIANLSAANDFTPNRYNNNTTNSIYPINMACNNSLENDSHNSNLNLNMHTTQASYNGINNNMLKKNNPNFLSNYKHVQDMHINEMLPNLQNYQNNKNDEENIDHHIKSQHGYNAYNNYHNNNSSSKSNNNLINVSNGNQIGYMVNNKNTMNAKTMSMHDTTMYHSFYGMNNNMNNADFPNMLVKNMPQKDLKNNISINRVPKKNNNSKNNNIAKYNNSIHQNHIVKHNSMVLNDFNNGINNTISDNYNNELTNLNSMQNKTNSELNKDMLNNYYKLNNNTNTQNNSGSVTKNSNIDNTNNIGNRNVNNAHISGNTRNTISHNNHNNHYYSHRNQITDSNNHNINNTISKDNRTNEDMLNEIHLNDGIIGNNRLNGNRLNSTILNNNAVPTKQMINNKMMTTQIPSSQLINNHINNNPNTPNNNIRRSLSNKVNTQYENKYNNNSSQVNLAHTKHMNNSINNKFNSLIGDSGLNNIDENILNDIINNPETGIPKNTSINLINQNIDNNNSNNNNDVMHTHLNNINMPNIQPLIQSNIKLNIDPNAHINPNFQLLSYQQAPQYSINDNAYICNFNQK</sequence>
<dbReference type="GO" id="GO:0000981">
    <property type="term" value="F:DNA-binding transcription factor activity, RNA polymerase II-specific"/>
    <property type="evidence" value="ECO:0007669"/>
    <property type="project" value="TreeGrafter"/>
</dbReference>
<evidence type="ECO:0000313" key="10">
    <source>
        <dbReference type="Proteomes" id="UP000507163"/>
    </source>
</evidence>
<dbReference type="AlphaFoldDB" id="A0A1C6XI98"/>
<dbReference type="EMBL" id="LT608179">
    <property type="protein sequence ID" value="SCM03694.1"/>
    <property type="molecule type" value="Genomic_DNA"/>
</dbReference>
<evidence type="ECO:0000256" key="1">
    <source>
        <dbReference type="ARBA" id="ARBA00004123"/>
    </source>
</evidence>
<comment type="subcellular location">
    <subcellularLocation>
        <location evidence="1">Nucleus</location>
    </subcellularLocation>
</comment>
<dbReference type="GO" id="GO:0046982">
    <property type="term" value="F:protein heterodimerization activity"/>
    <property type="evidence" value="ECO:0007669"/>
    <property type="project" value="InterPro"/>
</dbReference>
<dbReference type="InterPro" id="IPR050568">
    <property type="entry name" value="Transcr_DNA_Rep_Reg"/>
</dbReference>
<dbReference type="Gene3D" id="1.10.20.10">
    <property type="entry name" value="Histone, subunit A"/>
    <property type="match status" value="1"/>
</dbReference>
<evidence type="ECO:0000256" key="4">
    <source>
        <dbReference type="ARBA" id="ARBA00023159"/>
    </source>
</evidence>
<accession>A0A1C6XI98</accession>
<evidence type="ECO:0000256" key="3">
    <source>
        <dbReference type="ARBA" id="ARBA00023125"/>
    </source>
</evidence>
<evidence type="ECO:0000256" key="6">
    <source>
        <dbReference type="ARBA" id="ARBA00023242"/>
    </source>
</evidence>
<dbReference type="Proteomes" id="UP000507163">
    <property type="component" value="Chromosome 13"/>
</dbReference>
<dbReference type="FunFam" id="1.10.20.10:FF:000062">
    <property type="entry name" value="Nuclear transcription factor Y subunit C"/>
    <property type="match status" value="1"/>
</dbReference>